<dbReference type="Proteomes" id="UP000489600">
    <property type="component" value="Unassembled WGS sequence"/>
</dbReference>
<dbReference type="InterPro" id="IPR025659">
    <property type="entry name" value="Tubby-like_C"/>
</dbReference>
<dbReference type="AlphaFoldDB" id="A0A565AXP3"/>
<evidence type="ECO:0000313" key="3">
    <source>
        <dbReference type="Proteomes" id="UP000489600"/>
    </source>
</evidence>
<organism evidence="2 3">
    <name type="scientific">Arabis nemorensis</name>
    <dbReference type="NCBI Taxonomy" id="586526"/>
    <lineage>
        <taxon>Eukaryota</taxon>
        <taxon>Viridiplantae</taxon>
        <taxon>Streptophyta</taxon>
        <taxon>Embryophyta</taxon>
        <taxon>Tracheophyta</taxon>
        <taxon>Spermatophyta</taxon>
        <taxon>Magnoliopsida</taxon>
        <taxon>eudicotyledons</taxon>
        <taxon>Gunneridae</taxon>
        <taxon>Pentapetalae</taxon>
        <taxon>rosids</taxon>
        <taxon>malvids</taxon>
        <taxon>Brassicales</taxon>
        <taxon>Brassicaceae</taxon>
        <taxon>Arabideae</taxon>
        <taxon>Arabis</taxon>
    </lineage>
</organism>
<dbReference type="PANTHER" id="PTHR31087:SF160">
    <property type="entry name" value="PROTEIN LURP-ONE-RELATED 1-RELATED"/>
    <property type="match status" value="1"/>
</dbReference>
<evidence type="ECO:0000313" key="2">
    <source>
        <dbReference type="EMBL" id="VVA94208.1"/>
    </source>
</evidence>
<reference evidence="2" key="1">
    <citation type="submission" date="2019-07" db="EMBL/GenBank/DDBJ databases">
        <authorList>
            <person name="Dittberner H."/>
        </authorList>
    </citation>
    <scope>NUCLEOTIDE SEQUENCE [LARGE SCALE GENOMIC DNA]</scope>
</reference>
<dbReference type="PANTHER" id="PTHR31087">
    <property type="match status" value="1"/>
</dbReference>
<dbReference type="OrthoDB" id="97518at2759"/>
<evidence type="ECO:0000256" key="1">
    <source>
        <dbReference type="ARBA" id="ARBA00005437"/>
    </source>
</evidence>
<gene>
    <name evidence="2" type="ORF">ANE_LOCUS4653</name>
</gene>
<keyword evidence="3" id="KW-1185">Reference proteome</keyword>
<accession>A0A565AXP3</accession>
<proteinExistence type="inferred from homology"/>
<comment type="similarity">
    <text evidence="1">Belongs to the LOR family.</text>
</comment>
<sequence length="170" mass="19826">MAAPYVYVYPQGTDPSAPRRPQGVIVDPCLCVPNPVDLEIELKFSDRRNITDREFVIRDVDENLLFRVKEPEFRLTGKKTLLDYSGFQILTLRPAWVAFNSRWQVFRGASKEERDLMYTVQLTGLWEFDVFLAHNKEKKICDFRIKANRRQFDRTCVIFAGDSDTIVAQD</sequence>
<dbReference type="Gene3D" id="2.40.160.200">
    <property type="entry name" value="LURP1-related"/>
    <property type="match status" value="1"/>
</dbReference>
<protein>
    <submittedName>
        <fullName evidence="2">Uncharacterized protein</fullName>
    </submittedName>
</protein>
<dbReference type="Pfam" id="PF04525">
    <property type="entry name" value="LOR"/>
    <property type="match status" value="1"/>
</dbReference>
<dbReference type="SUPFAM" id="SSF54518">
    <property type="entry name" value="Tubby C-terminal domain-like"/>
    <property type="match status" value="1"/>
</dbReference>
<dbReference type="InterPro" id="IPR038595">
    <property type="entry name" value="LOR_sf"/>
</dbReference>
<name>A0A565AXP3_9BRAS</name>
<dbReference type="InterPro" id="IPR007612">
    <property type="entry name" value="LOR"/>
</dbReference>
<dbReference type="EMBL" id="CABITT030000002">
    <property type="protein sequence ID" value="VVA94208.1"/>
    <property type="molecule type" value="Genomic_DNA"/>
</dbReference>
<comment type="caution">
    <text evidence="2">The sequence shown here is derived from an EMBL/GenBank/DDBJ whole genome shotgun (WGS) entry which is preliminary data.</text>
</comment>